<name>A0ACB7RJJ8_HYAAI</name>
<dbReference type="Proteomes" id="UP000821845">
    <property type="component" value="Chromosome 9"/>
</dbReference>
<reference evidence="1" key="1">
    <citation type="submission" date="2020-05" db="EMBL/GenBank/DDBJ databases">
        <title>Large-scale comparative analyses of tick genomes elucidate their genetic diversity and vector capacities.</title>
        <authorList>
            <person name="Jia N."/>
            <person name="Wang J."/>
            <person name="Shi W."/>
            <person name="Du L."/>
            <person name="Sun Y."/>
            <person name="Zhan W."/>
            <person name="Jiang J."/>
            <person name="Wang Q."/>
            <person name="Zhang B."/>
            <person name="Ji P."/>
            <person name="Sakyi L.B."/>
            <person name="Cui X."/>
            <person name="Yuan T."/>
            <person name="Jiang B."/>
            <person name="Yang W."/>
            <person name="Lam T.T.-Y."/>
            <person name="Chang Q."/>
            <person name="Ding S."/>
            <person name="Wang X."/>
            <person name="Zhu J."/>
            <person name="Ruan X."/>
            <person name="Zhao L."/>
            <person name="Wei J."/>
            <person name="Que T."/>
            <person name="Du C."/>
            <person name="Cheng J."/>
            <person name="Dai P."/>
            <person name="Han X."/>
            <person name="Huang E."/>
            <person name="Gao Y."/>
            <person name="Liu J."/>
            <person name="Shao H."/>
            <person name="Ye R."/>
            <person name="Li L."/>
            <person name="Wei W."/>
            <person name="Wang X."/>
            <person name="Wang C."/>
            <person name="Yang T."/>
            <person name="Huo Q."/>
            <person name="Li W."/>
            <person name="Guo W."/>
            <person name="Chen H."/>
            <person name="Zhou L."/>
            <person name="Ni X."/>
            <person name="Tian J."/>
            <person name="Zhou Y."/>
            <person name="Sheng Y."/>
            <person name="Liu T."/>
            <person name="Pan Y."/>
            <person name="Xia L."/>
            <person name="Li J."/>
            <person name="Zhao F."/>
            <person name="Cao W."/>
        </authorList>
    </citation>
    <scope>NUCLEOTIDE SEQUENCE</scope>
    <source>
        <strain evidence="1">Hyas-2018</strain>
    </source>
</reference>
<gene>
    <name evidence="1" type="ORF">HPB50_012605</name>
</gene>
<proteinExistence type="predicted"/>
<keyword evidence="2" id="KW-1185">Reference proteome</keyword>
<sequence>MFVFFAASLLLGHIAMSARTSSSAIEGVDLDVSRHHGGDLFRDCGGCGPDASQAPGGENDECRCQCAPSHHTYREDIRTCVRDLGECRLGAFVRPGAPMEQIPLVFLPLAGQIVHPGAHLSLTGKP</sequence>
<organism evidence="1 2">
    <name type="scientific">Hyalomma asiaticum</name>
    <name type="common">Tick</name>
    <dbReference type="NCBI Taxonomy" id="266040"/>
    <lineage>
        <taxon>Eukaryota</taxon>
        <taxon>Metazoa</taxon>
        <taxon>Ecdysozoa</taxon>
        <taxon>Arthropoda</taxon>
        <taxon>Chelicerata</taxon>
        <taxon>Arachnida</taxon>
        <taxon>Acari</taxon>
        <taxon>Parasitiformes</taxon>
        <taxon>Ixodida</taxon>
        <taxon>Ixodoidea</taxon>
        <taxon>Ixodidae</taxon>
        <taxon>Hyalomminae</taxon>
        <taxon>Hyalomma</taxon>
    </lineage>
</organism>
<comment type="caution">
    <text evidence="1">The sequence shown here is derived from an EMBL/GenBank/DDBJ whole genome shotgun (WGS) entry which is preliminary data.</text>
</comment>
<evidence type="ECO:0000313" key="2">
    <source>
        <dbReference type="Proteomes" id="UP000821845"/>
    </source>
</evidence>
<protein>
    <submittedName>
        <fullName evidence="1">Uncharacterized protein</fullName>
    </submittedName>
</protein>
<evidence type="ECO:0000313" key="1">
    <source>
        <dbReference type="EMBL" id="KAH6922310.1"/>
    </source>
</evidence>
<dbReference type="EMBL" id="CM023489">
    <property type="protein sequence ID" value="KAH6922310.1"/>
    <property type="molecule type" value="Genomic_DNA"/>
</dbReference>
<accession>A0ACB7RJJ8</accession>